<dbReference type="KEGG" id="stha:NCTC11429_03711"/>
<dbReference type="EMBL" id="LR590484">
    <property type="protein sequence ID" value="VTR48512.1"/>
    <property type="molecule type" value="Genomic_DNA"/>
</dbReference>
<dbReference type="Proteomes" id="UP000308196">
    <property type="component" value="Chromosome"/>
</dbReference>
<reference evidence="1 2" key="1">
    <citation type="submission" date="2019-05" db="EMBL/GenBank/DDBJ databases">
        <authorList>
            <consortium name="Pathogen Informatics"/>
        </authorList>
    </citation>
    <scope>NUCLEOTIDE SEQUENCE [LARGE SCALE GENOMIC DNA]</scope>
    <source>
        <strain evidence="1 2">NCTC11429</strain>
    </source>
</reference>
<proteinExistence type="predicted"/>
<protein>
    <submittedName>
        <fullName evidence="1">Uncharacterized protein</fullName>
    </submittedName>
</protein>
<name>A0A4U9VRU6_9SPHI</name>
<evidence type="ECO:0000313" key="2">
    <source>
        <dbReference type="Proteomes" id="UP000308196"/>
    </source>
</evidence>
<organism evidence="1 2">
    <name type="scientific">Sphingobacterium thalpophilum</name>
    <dbReference type="NCBI Taxonomy" id="259"/>
    <lineage>
        <taxon>Bacteria</taxon>
        <taxon>Pseudomonadati</taxon>
        <taxon>Bacteroidota</taxon>
        <taxon>Sphingobacteriia</taxon>
        <taxon>Sphingobacteriales</taxon>
        <taxon>Sphingobacteriaceae</taxon>
        <taxon>Sphingobacterium</taxon>
    </lineage>
</organism>
<accession>A0A4U9VRU6</accession>
<dbReference type="AlphaFoldDB" id="A0A4U9VRU6"/>
<evidence type="ECO:0000313" key="1">
    <source>
        <dbReference type="EMBL" id="VTR48512.1"/>
    </source>
</evidence>
<gene>
    <name evidence="1" type="ORF">NCTC11429_03711</name>
</gene>
<sequence length="29" mass="3359">MINYKDIGMYINKTVSRCFFDLGTDVGKE</sequence>